<dbReference type="CDD" id="cd12148">
    <property type="entry name" value="fungal_TF_MHR"/>
    <property type="match status" value="1"/>
</dbReference>
<proteinExistence type="predicted"/>
<accession>A0A420QKL4</accession>
<dbReference type="GO" id="GO:0008270">
    <property type="term" value="F:zinc ion binding"/>
    <property type="evidence" value="ECO:0007669"/>
    <property type="project" value="InterPro"/>
</dbReference>
<comment type="caution">
    <text evidence="3">The sequence shown here is derived from an EMBL/GenBank/DDBJ whole genome shotgun (WGS) entry which is preliminary data.</text>
</comment>
<feature type="region of interest" description="Disordered" evidence="2">
    <location>
        <begin position="1"/>
        <end position="24"/>
    </location>
</feature>
<feature type="compositionally biased region" description="Polar residues" evidence="2">
    <location>
        <begin position="1"/>
        <end position="12"/>
    </location>
</feature>
<evidence type="ECO:0000313" key="3">
    <source>
        <dbReference type="EMBL" id="RKK89518.1"/>
    </source>
</evidence>
<dbReference type="InterPro" id="IPR036864">
    <property type="entry name" value="Zn2-C6_fun-type_DNA-bd_sf"/>
</dbReference>
<dbReference type="InterPro" id="IPR001138">
    <property type="entry name" value="Zn2Cys6_DnaBD"/>
</dbReference>
<dbReference type="GO" id="GO:0000981">
    <property type="term" value="F:DNA-binding transcription factor activity, RNA polymerase II-specific"/>
    <property type="evidence" value="ECO:0007669"/>
    <property type="project" value="InterPro"/>
</dbReference>
<dbReference type="EMBL" id="MRCY01000322">
    <property type="protein sequence ID" value="RKK89518.1"/>
    <property type="molecule type" value="Genomic_DNA"/>
</dbReference>
<organism evidence="3 4">
    <name type="scientific">Fusarium oxysporum</name>
    <name type="common">Fusarium vascular wilt</name>
    <dbReference type="NCBI Taxonomy" id="5507"/>
    <lineage>
        <taxon>Eukaryota</taxon>
        <taxon>Fungi</taxon>
        <taxon>Dikarya</taxon>
        <taxon>Ascomycota</taxon>
        <taxon>Pezizomycotina</taxon>
        <taxon>Sordariomycetes</taxon>
        <taxon>Hypocreomycetidae</taxon>
        <taxon>Hypocreales</taxon>
        <taxon>Nectriaceae</taxon>
        <taxon>Fusarium</taxon>
        <taxon>Fusarium oxysporum species complex</taxon>
    </lineage>
</organism>
<evidence type="ECO:0000256" key="1">
    <source>
        <dbReference type="ARBA" id="ARBA00023242"/>
    </source>
</evidence>
<dbReference type="VEuPathDB" id="FungiDB:FOMG_18140"/>
<dbReference type="CDD" id="cd00067">
    <property type="entry name" value="GAL4"/>
    <property type="match status" value="1"/>
</dbReference>
<evidence type="ECO:0000256" key="2">
    <source>
        <dbReference type="SAM" id="MobiDB-lite"/>
    </source>
</evidence>
<evidence type="ECO:0000313" key="4">
    <source>
        <dbReference type="Proteomes" id="UP000285860"/>
    </source>
</evidence>
<dbReference type="OrthoDB" id="10261408at2759"/>
<dbReference type="Gene3D" id="4.10.240.10">
    <property type="entry name" value="Zn(2)-C6 fungal-type DNA-binding domain"/>
    <property type="match status" value="1"/>
</dbReference>
<dbReference type="InterPro" id="IPR053187">
    <property type="entry name" value="Notoamide_regulator"/>
</dbReference>
<dbReference type="PANTHER" id="PTHR47256">
    <property type="entry name" value="ZN(II)2CYS6 TRANSCRIPTION FACTOR (EUROFUNG)-RELATED"/>
    <property type="match status" value="1"/>
</dbReference>
<dbReference type="AlphaFoldDB" id="A0A420QKL4"/>
<feature type="region of interest" description="Disordered" evidence="2">
    <location>
        <begin position="143"/>
        <end position="179"/>
    </location>
</feature>
<protein>
    <submittedName>
        <fullName evidence="3">Uncharacterized protein</fullName>
    </submittedName>
</protein>
<dbReference type="Proteomes" id="UP000285860">
    <property type="component" value="Unassembled WGS sequence"/>
</dbReference>
<dbReference type="PANTHER" id="PTHR47256:SF1">
    <property type="entry name" value="ZN(II)2CYS6 TRANSCRIPTION FACTOR (EUROFUNG)"/>
    <property type="match status" value="1"/>
</dbReference>
<dbReference type="VEuPathDB" id="FungiDB:HZS61_004590"/>
<feature type="compositionally biased region" description="Low complexity" evidence="2">
    <location>
        <begin position="155"/>
        <end position="175"/>
    </location>
</feature>
<sequence length="763" mass="85400">MASQRPLQSAQPSPIDLSRLHPGPGPRPVRKIGYMLACDVCRKSKKKVGSIILRLVVEGYDTTLYCRNVHRRPCDRSRPACARCTERGLRREYLDGPHSTASTAQLERLAQLSRDPNALSDLLTTLPYFDALELFNMLREMPPRDSSVQASTETPSSSSSSSSSIPSSSFSSSPSSSPPSPLLQYNLVGSILPPATNSLEQELMVWHPIAYPALIPIVASSLPLEKLLNPRRSDVLSAHLLHDAKPPDSVSPDMRIESRDDNKVNPEFYKKLSHLSPVHVSFLNQVDITSWTSLPIPNQIAVQVIALYLNNDYQVIPLFNMDLFLRDLSRNQPYFCSSLLVSALLGWACQAYTCMHPKAASWSSLFFLDAQAQWSRLGRHESVTLSSMSALQLLCMTSVTHGQDELALSYIRKGLELGKTMGLIDVASVTESAAGWLDGYPDWQRAASYTAWGAFNWALLFALHYHKTEVGIPPAIMMPGDIDLALAAQEGLSIRLPVNVQVFRASCKLWTIFAPVARIYYGQANDIFLNGNPALEYAENIYRELLTWAEELPPNLIRQPGNCHGVLMMHIYYHAVIVDLFRPFLHLTHTSSISLRTFNADHATPRMVYHSSIRQLKRLLLSYRMEFGLEALSVLWQTGVVYVANAAIRDESSSKDEMQFFMHLCLVGLEELSLSFRVFGSITRGVLGMAVRQGAIEQHQVRRARRRLKKIEQHFLLGIGSDEIMATWMVDLDLAVTDPIHAQGGKLAEDFDRMSVHETRDDI</sequence>
<reference evidence="3 4" key="1">
    <citation type="journal article" date="2018" name="Sci. Rep.">
        <title>Characterisation of pathogen-specific regions and novel effector candidates in Fusarium oxysporum f. sp. cepae.</title>
        <authorList>
            <person name="Armitage A.D."/>
            <person name="Taylor A."/>
            <person name="Sobczyk M.K."/>
            <person name="Baxter L."/>
            <person name="Greenfield B.P."/>
            <person name="Bates H.J."/>
            <person name="Wilson F."/>
            <person name="Jackson A.C."/>
            <person name="Ott S."/>
            <person name="Harrison R.J."/>
            <person name="Clarkson J.P."/>
        </authorList>
    </citation>
    <scope>NUCLEOTIDE SEQUENCE [LARGE SCALE GENOMIC DNA]</scope>
    <source>
        <strain evidence="3 4">Fo_A28</strain>
    </source>
</reference>
<name>A0A420QKL4_FUSOX</name>
<gene>
    <name evidence="3" type="ORF">BFJ68_g16686</name>
</gene>
<keyword evidence="1" id="KW-0539">Nucleus</keyword>